<keyword evidence="1" id="KW-0472">Membrane</keyword>
<dbReference type="Proteomes" id="UP000266292">
    <property type="component" value="Plasmid unnamed"/>
</dbReference>
<protein>
    <recommendedName>
        <fullName evidence="2">Potassium channel domain-containing protein</fullName>
    </recommendedName>
</protein>
<feature type="transmembrane region" description="Helical" evidence="1">
    <location>
        <begin position="7"/>
        <end position="27"/>
    </location>
</feature>
<dbReference type="EMBL" id="CP021236">
    <property type="protein sequence ID" value="ARS38138.1"/>
    <property type="molecule type" value="Genomic_DNA"/>
</dbReference>
<keyword evidence="1" id="KW-1133">Transmembrane helix</keyword>
<dbReference type="InterPro" id="IPR013099">
    <property type="entry name" value="K_chnl_dom"/>
</dbReference>
<feature type="transmembrane region" description="Helical" evidence="1">
    <location>
        <begin position="129"/>
        <end position="152"/>
    </location>
</feature>
<keyword evidence="4" id="KW-1185">Reference proteome</keyword>
<dbReference type="STRING" id="709015.GCA_000472485_00125"/>
<dbReference type="SUPFAM" id="SSF81324">
    <property type="entry name" value="Voltage-gated potassium channels"/>
    <property type="match status" value="1"/>
</dbReference>
<reference evidence="4" key="1">
    <citation type="submission" date="2017-05" db="EMBL/GenBank/DDBJ databases">
        <authorList>
            <person name="Ray J."/>
            <person name="Price M."/>
            <person name="Deutschbauer A."/>
        </authorList>
    </citation>
    <scope>NUCLEOTIDE SEQUENCE [LARGE SCALE GENOMIC DNA]</scope>
    <source>
        <strain evidence="4">DSM 19842</strain>
        <plasmid evidence="4">unnamed</plasmid>
    </source>
</reference>
<dbReference type="OrthoDB" id="3422146at2"/>
<gene>
    <name evidence="3" type="ORF">CA264_21580</name>
</gene>
<dbReference type="Gene3D" id="1.10.287.70">
    <property type="match status" value="1"/>
</dbReference>
<evidence type="ECO:0000313" key="4">
    <source>
        <dbReference type="Proteomes" id="UP000266292"/>
    </source>
</evidence>
<dbReference type="AlphaFoldDB" id="A0A1X9YZ34"/>
<dbReference type="Pfam" id="PF07885">
    <property type="entry name" value="Ion_trans_2"/>
    <property type="match status" value="1"/>
</dbReference>
<organism evidence="3 4">
    <name type="scientific">Pontibacter actiniarum</name>
    <dbReference type="NCBI Taxonomy" id="323450"/>
    <lineage>
        <taxon>Bacteria</taxon>
        <taxon>Pseudomonadati</taxon>
        <taxon>Bacteroidota</taxon>
        <taxon>Cytophagia</taxon>
        <taxon>Cytophagales</taxon>
        <taxon>Hymenobacteraceae</taxon>
        <taxon>Pontibacter</taxon>
    </lineage>
</organism>
<feature type="transmembrane region" description="Helical" evidence="1">
    <location>
        <begin position="100"/>
        <end position="117"/>
    </location>
</feature>
<sequence length="332" mass="37120">MNFFYMFGGIVSVIWGFVESLWTTLWVDGTSAPLTGRVTTFIWKSMQGVFGKRNHKLLSLSGPVILIATISFWIVMIIIGWSLIFYTATDAIQNPTTKSYPDFVGRLWYITYVMFSVGNGDFTPQGNAWQLLSAVVAFGGMALVTLAVTYILQVLSAVTVKRSFASQVTSIAKSPEEFVVTQWTGNDFGDIELQLSHLSTTLSNLSEKHMAYPILHYYHAAKSEKANAVALAILDDALMAIKYGVPEEYHPSGTILKSTRSTVQTFLNTLSGAYIEPSNDTPPVPDLSFIKKCGVPTVAEEEFRKKFEEKKQRRKTVYGYLRNSAWKWPVVQ</sequence>
<keyword evidence="1" id="KW-0812">Transmembrane</keyword>
<evidence type="ECO:0000259" key="2">
    <source>
        <dbReference type="Pfam" id="PF07885"/>
    </source>
</evidence>
<feature type="transmembrane region" description="Helical" evidence="1">
    <location>
        <begin position="64"/>
        <end position="88"/>
    </location>
</feature>
<dbReference type="KEGG" id="pact:CA264_21580"/>
<geneLocation type="plasmid" evidence="3 4">
    <name>unnamed</name>
</geneLocation>
<proteinExistence type="predicted"/>
<evidence type="ECO:0000256" key="1">
    <source>
        <dbReference type="SAM" id="Phobius"/>
    </source>
</evidence>
<keyword evidence="3" id="KW-0614">Plasmid</keyword>
<name>A0A1X9YZ34_9BACT</name>
<evidence type="ECO:0000313" key="3">
    <source>
        <dbReference type="EMBL" id="ARS38138.1"/>
    </source>
</evidence>
<feature type="domain" description="Potassium channel" evidence="2">
    <location>
        <begin position="76"/>
        <end position="156"/>
    </location>
</feature>
<accession>A0A1X9YZ34</accession>